<feature type="compositionally biased region" description="Polar residues" evidence="4">
    <location>
        <begin position="100"/>
        <end position="116"/>
    </location>
</feature>
<proteinExistence type="predicted"/>
<feature type="compositionally biased region" description="Basic and acidic residues" evidence="4">
    <location>
        <begin position="49"/>
        <end position="59"/>
    </location>
</feature>
<evidence type="ECO:0000256" key="2">
    <source>
        <dbReference type="ARBA" id="ARBA00022553"/>
    </source>
</evidence>
<feature type="region of interest" description="Disordered" evidence="4">
    <location>
        <begin position="25"/>
        <end position="116"/>
    </location>
</feature>
<feature type="compositionally biased region" description="Polar residues" evidence="4">
    <location>
        <begin position="132"/>
        <end position="141"/>
    </location>
</feature>
<accession>A0A649UZN7</accession>
<keyword evidence="2" id="KW-0597">Phosphoprotein</keyword>
<feature type="compositionally biased region" description="Polar residues" evidence="4">
    <location>
        <begin position="165"/>
        <end position="176"/>
    </location>
</feature>
<dbReference type="Pfam" id="PF14313">
    <property type="entry name" value="Soyouz_module"/>
    <property type="match status" value="1"/>
</dbReference>
<keyword evidence="3" id="KW-0693">Viral RNA replication</keyword>
<dbReference type="EMBL" id="MN163276">
    <property type="protein sequence ID" value="QGJ83826.1"/>
    <property type="molecule type" value="Viral_cRNA"/>
</dbReference>
<protein>
    <recommendedName>
        <fullName evidence="1">Phosphoprotein</fullName>
    </recommendedName>
</protein>
<feature type="compositionally biased region" description="Basic and acidic residues" evidence="4">
    <location>
        <begin position="148"/>
        <end position="159"/>
    </location>
</feature>
<gene>
    <name evidence="6" type="primary">P</name>
</gene>
<name>A0A649UZN7_9MONO</name>
<reference evidence="6" key="1">
    <citation type="submission" date="2019-07" db="EMBL/GenBank/DDBJ databases">
        <title>Ecology of Avian paramyxovirus in Russia.</title>
        <authorList>
            <person name="Dubovitskiy N.A."/>
            <person name="Derko A.A."/>
            <person name="Sobolev I.A."/>
            <person name="Kurskaya O.G."/>
            <person name="Uchida Y."/>
            <person name="Mine J."/>
            <person name="Tsunekuni R."/>
            <person name="Khasnatinov M.A."/>
            <person name="Kabilov M.R."/>
            <person name="Alikina T.Y."/>
            <person name="Sharshov K.A."/>
            <person name="Shestopalov A.M."/>
            <person name="Saito T."/>
        </authorList>
    </citation>
    <scope>NUCLEOTIDE SEQUENCE</scope>
    <source>
        <strain evidence="6">APMV6/Anas crecca/Buryatia/111/2018</strain>
    </source>
</reference>
<feature type="compositionally biased region" description="Polar residues" evidence="4">
    <location>
        <begin position="78"/>
        <end position="88"/>
    </location>
</feature>
<dbReference type="Pfam" id="PF03210">
    <property type="entry name" value="Paramyx_P_V_C"/>
    <property type="match status" value="1"/>
</dbReference>
<dbReference type="InterPro" id="IPR004897">
    <property type="entry name" value="P/V_Pprotein_paramyxoviral"/>
</dbReference>
<evidence type="ECO:0000256" key="4">
    <source>
        <dbReference type="SAM" id="MobiDB-lite"/>
    </source>
</evidence>
<sequence>MDFSNDQEIADLLELSSDVIRSIQHAESQPAKTVGKSAIRKGNTSELRTAWEAETHPQAKDSSTPTPQAQAPDHTDGKGTNSTSNQLPDQPEDQSHDLPGTNTPQISPETTIGVNGTNGLEAALRKLEKQGKSSSKTTADSSLGRDLSPSKKGEKDMVGKRQHLSNHSQEQPNSSNPARQPPRPPHARLAQQAAQNVIHQAAAPQGIGGTEGNSQYPGDVANALWLNGATQFVPQSLQNPGSSSAHAGDAPEYALTVATMVETLKFVVNRLEILENRVAELTKFVSPIQQVKADVQIIKTSCAVIEGQLATVQILEPGHSSIRSLDEMRQHTKPAVVVQAGTACSTDHVIRDGMIVKDPLARPVHPDKWQSTVTAPVASMRVSQDDINMVHTLLDNFGISGPKRAKIEAELANVKDRDSLVRIKKRIMNA</sequence>
<dbReference type="Gene3D" id="1.20.5.300">
    <property type="match status" value="1"/>
</dbReference>
<evidence type="ECO:0000313" key="6">
    <source>
        <dbReference type="EMBL" id="QGJ83826.1"/>
    </source>
</evidence>
<evidence type="ECO:0000256" key="3">
    <source>
        <dbReference type="ARBA" id="ARBA00022953"/>
    </source>
</evidence>
<feature type="compositionally biased region" description="Polar residues" evidence="4">
    <location>
        <begin position="60"/>
        <end position="69"/>
    </location>
</feature>
<organism evidence="6">
    <name type="scientific">avian paramyxovirus 6</name>
    <dbReference type="NCBI Taxonomy" id="2560316"/>
    <lineage>
        <taxon>Viruses</taxon>
        <taxon>Riboviria</taxon>
        <taxon>Orthornavirae</taxon>
        <taxon>Negarnaviricota</taxon>
        <taxon>Haploviricotina</taxon>
        <taxon>Monjiviricetes</taxon>
        <taxon>Mononegavirales</taxon>
        <taxon>Paramyxoviridae</taxon>
        <taxon>Avulavirinae</taxon>
        <taxon>Metaavulavirus</taxon>
        <taxon>Metaavulavirus calidris</taxon>
        <taxon>Metaavulavirus hongkongense</taxon>
    </lineage>
</organism>
<evidence type="ECO:0000256" key="1">
    <source>
        <dbReference type="ARBA" id="ARBA00020572"/>
    </source>
</evidence>
<dbReference type="InterPro" id="IPR025909">
    <property type="entry name" value="Soyouz_module"/>
</dbReference>
<feature type="domain" description="Phosphoprotein P soyouz module" evidence="5">
    <location>
        <begin position="1"/>
        <end position="58"/>
    </location>
</feature>
<feature type="region of interest" description="Disordered" evidence="4">
    <location>
        <begin position="128"/>
        <end position="195"/>
    </location>
</feature>
<evidence type="ECO:0000259" key="5">
    <source>
        <dbReference type="Pfam" id="PF14313"/>
    </source>
</evidence>